<dbReference type="GO" id="GO:0016787">
    <property type="term" value="F:hydrolase activity"/>
    <property type="evidence" value="ECO:0007669"/>
    <property type="project" value="UniProtKB-KW"/>
</dbReference>
<sequence length="360" mass="42725">MKKPIVLAYYLPQFHEIKENNEWWGTGFTEWVALNRSKQYFKSQNIRFPIMPLGQYTLPDADVMSYQYKLAKENNIDGFFIWDYWFGGGRKILNEPKEMLIKKKEEVNFKYALIWANHSWYNKTLGKLLIKQEYLGKEDYTEYFLECLEHFKSENYLKIDNKPIFGIFMPKDIPDIVTFKSVFDLEAKNNGFGGVYWIIEHGSSELKSELGFDNYLNSTIYFKSRRYKHLYNFIKEQAIKKIGFNRIGPVKYSYKKLVSTFKDFESDETAVIFSGWDTTPRHGYRGTYLCDFNEQTFRIHVENVMSHTKRNNQNVIIIKSWNEWAEGNQMEPDNIFGSCLLSIFSKVYNKYYGDDSNCGI</sequence>
<dbReference type="CDD" id="cd11579">
    <property type="entry name" value="Glyco_tran_WbsX"/>
    <property type="match status" value="1"/>
</dbReference>
<accession>A0AAW9EG91</accession>
<organism evidence="1 2">
    <name type="scientific">Citrobacter portucalensis</name>
    <dbReference type="NCBI Taxonomy" id="1639133"/>
    <lineage>
        <taxon>Bacteria</taxon>
        <taxon>Pseudomonadati</taxon>
        <taxon>Pseudomonadota</taxon>
        <taxon>Gammaproteobacteria</taxon>
        <taxon>Enterobacterales</taxon>
        <taxon>Enterobacteriaceae</taxon>
        <taxon>Citrobacter</taxon>
        <taxon>Citrobacter freundii complex</taxon>
    </lineage>
</organism>
<reference evidence="1" key="1">
    <citation type="submission" date="2023-11" db="EMBL/GenBank/DDBJ databases">
        <title>Detection of rare carbapenemases in Enterobacterales - comparison of two colorimetric and two CIM-based carbapenemase assays.</title>
        <authorList>
            <person name="Schaffarczyk L."/>
            <person name="Noster J."/>
            <person name="Stelzer Y."/>
            <person name="Sattler J."/>
            <person name="Gatermann S."/>
            <person name="Hamprecht A."/>
        </authorList>
    </citation>
    <scope>NUCLEOTIDE SEQUENCE</scope>
    <source>
        <strain evidence="1">CIM-Carb-133</strain>
    </source>
</reference>
<dbReference type="EMBL" id="JAXABJ010000001">
    <property type="protein sequence ID" value="MDX7146672.1"/>
    <property type="molecule type" value="Genomic_DNA"/>
</dbReference>
<gene>
    <name evidence="1" type="ORF">SJ265_02535</name>
</gene>
<dbReference type="Pfam" id="PF14307">
    <property type="entry name" value="Glyco_tran_WbsX"/>
    <property type="match status" value="1"/>
</dbReference>
<comment type="caution">
    <text evidence="1">The sequence shown here is derived from an EMBL/GenBank/DDBJ whole genome shotgun (WGS) entry which is preliminary data.</text>
</comment>
<proteinExistence type="predicted"/>
<dbReference type="InterPro" id="IPR032719">
    <property type="entry name" value="WbsX"/>
</dbReference>
<protein>
    <submittedName>
        <fullName evidence="1">Glycoside hydrolase family 99-like domain-containing protein</fullName>
    </submittedName>
</protein>
<keyword evidence="1" id="KW-0378">Hydrolase</keyword>
<dbReference type="Proteomes" id="UP001271725">
    <property type="component" value="Unassembled WGS sequence"/>
</dbReference>
<dbReference type="AlphaFoldDB" id="A0AAW9EG91"/>
<dbReference type="Gene3D" id="3.20.20.80">
    <property type="entry name" value="Glycosidases"/>
    <property type="match status" value="1"/>
</dbReference>
<dbReference type="PANTHER" id="PTHR41244:SF1">
    <property type="entry name" value="GLYCOSYLTRANSFERASE"/>
    <property type="match status" value="1"/>
</dbReference>
<dbReference type="PANTHER" id="PTHR41244">
    <property type="entry name" value="RHAMNAN SYNTHESIS F"/>
    <property type="match status" value="1"/>
</dbReference>
<dbReference type="RefSeq" id="WP_258883331.1">
    <property type="nucleotide sequence ID" value="NZ_JAECZE010000002.1"/>
</dbReference>
<evidence type="ECO:0000313" key="2">
    <source>
        <dbReference type="Proteomes" id="UP001271725"/>
    </source>
</evidence>
<evidence type="ECO:0000313" key="1">
    <source>
        <dbReference type="EMBL" id="MDX7146672.1"/>
    </source>
</evidence>
<name>A0AAW9EG91_9ENTR</name>